<evidence type="ECO:0000313" key="8">
    <source>
        <dbReference type="Proteomes" id="UP000230852"/>
    </source>
</evidence>
<dbReference type="PRINTS" id="PR00160">
    <property type="entry name" value="GLUTAREDOXIN"/>
</dbReference>
<comment type="similarity">
    <text evidence="1">Belongs to the glutaredoxin family.</text>
</comment>
<keyword evidence="2" id="KW-0813">Transport</keyword>
<proteinExistence type="inferred from homology"/>
<evidence type="ECO:0000313" key="7">
    <source>
        <dbReference type="EMBL" id="PIR78360.1"/>
    </source>
</evidence>
<dbReference type="PANTHER" id="PTHR46679:SF1">
    <property type="entry name" value="GLUTAREDOXIN-2, MITOCHONDRIAL"/>
    <property type="match status" value="1"/>
</dbReference>
<protein>
    <submittedName>
        <fullName evidence="7">Glutaredoxin 3</fullName>
    </submittedName>
</protein>
<organism evidence="7 8">
    <name type="scientific">Candidatus Magasanikbacteria bacterium CG10_big_fil_rev_8_21_14_0_10_36_16</name>
    <dbReference type="NCBI Taxonomy" id="1974645"/>
    <lineage>
        <taxon>Bacteria</taxon>
        <taxon>Candidatus Magasanikiibacteriota</taxon>
    </lineage>
</organism>
<keyword evidence="4" id="KW-1015">Disulfide bond</keyword>
<dbReference type="InterPro" id="IPR002109">
    <property type="entry name" value="Glutaredoxin"/>
</dbReference>
<gene>
    <name evidence="7" type="ORF">COU28_02045</name>
</gene>
<dbReference type="Proteomes" id="UP000230852">
    <property type="component" value="Unassembled WGS sequence"/>
</dbReference>
<comment type="caution">
    <text evidence="7">The sequence shown here is derived from an EMBL/GenBank/DDBJ whole genome shotgun (WGS) entry which is preliminary data.</text>
</comment>
<feature type="domain" description="Glutaredoxin" evidence="6">
    <location>
        <begin position="3"/>
        <end position="61"/>
    </location>
</feature>
<keyword evidence="5" id="KW-0676">Redox-active center</keyword>
<evidence type="ECO:0000259" key="6">
    <source>
        <dbReference type="Pfam" id="PF00462"/>
    </source>
</evidence>
<evidence type="ECO:0000256" key="1">
    <source>
        <dbReference type="ARBA" id="ARBA00007787"/>
    </source>
</evidence>
<evidence type="ECO:0000256" key="3">
    <source>
        <dbReference type="ARBA" id="ARBA00022982"/>
    </source>
</evidence>
<dbReference type="InterPro" id="IPR014025">
    <property type="entry name" value="Glutaredoxin_subgr"/>
</dbReference>
<sequence>MLKIYTTNYCHYCKKAKEFFKSLDLPFEEIDVTENTQARNEASKNAGGWLTVPMIFAGDKFLGGFDDVYKLHLQGKLKELV</sequence>
<evidence type="ECO:0000256" key="5">
    <source>
        <dbReference type="ARBA" id="ARBA00023284"/>
    </source>
</evidence>
<dbReference type="Gene3D" id="3.40.30.10">
    <property type="entry name" value="Glutaredoxin"/>
    <property type="match status" value="1"/>
</dbReference>
<dbReference type="InterPro" id="IPR036249">
    <property type="entry name" value="Thioredoxin-like_sf"/>
</dbReference>
<accession>A0A2H0TYR4</accession>
<keyword evidence="3" id="KW-0249">Electron transport</keyword>
<name>A0A2H0TYR4_9BACT</name>
<reference evidence="8" key="1">
    <citation type="submission" date="2017-09" db="EMBL/GenBank/DDBJ databases">
        <title>Depth-based differentiation of microbial function through sediment-hosted aquifers and enrichment of novel symbionts in the deep terrestrial subsurface.</title>
        <authorList>
            <person name="Probst A.J."/>
            <person name="Ladd B."/>
            <person name="Jarett J.K."/>
            <person name="Geller-Mcgrath D.E."/>
            <person name="Sieber C.M.K."/>
            <person name="Emerson J.B."/>
            <person name="Anantharaman K."/>
            <person name="Thomas B.C."/>
            <person name="Malmstrom R."/>
            <person name="Stieglmeier M."/>
            <person name="Klingl A."/>
            <person name="Woyke T."/>
            <person name="Ryan C.M."/>
            <person name="Banfield J.F."/>
        </authorList>
    </citation>
    <scope>NUCLEOTIDE SEQUENCE [LARGE SCALE GENOMIC DNA]</scope>
</reference>
<dbReference type="PANTHER" id="PTHR46679">
    <property type="match status" value="1"/>
</dbReference>
<evidence type="ECO:0000256" key="2">
    <source>
        <dbReference type="ARBA" id="ARBA00022448"/>
    </source>
</evidence>
<dbReference type="GO" id="GO:0015035">
    <property type="term" value="F:protein-disulfide reductase activity"/>
    <property type="evidence" value="ECO:0007669"/>
    <property type="project" value="TreeGrafter"/>
</dbReference>
<dbReference type="PROSITE" id="PS51354">
    <property type="entry name" value="GLUTAREDOXIN_2"/>
    <property type="match status" value="1"/>
</dbReference>
<evidence type="ECO:0000256" key="4">
    <source>
        <dbReference type="ARBA" id="ARBA00023157"/>
    </source>
</evidence>
<dbReference type="AlphaFoldDB" id="A0A2H0TYR4"/>
<dbReference type="EMBL" id="PFBU01000039">
    <property type="protein sequence ID" value="PIR78360.1"/>
    <property type="molecule type" value="Genomic_DNA"/>
</dbReference>
<dbReference type="Pfam" id="PF00462">
    <property type="entry name" value="Glutaredoxin"/>
    <property type="match status" value="1"/>
</dbReference>
<dbReference type="SUPFAM" id="SSF52833">
    <property type="entry name" value="Thioredoxin-like"/>
    <property type="match status" value="1"/>
</dbReference>